<proteinExistence type="predicted"/>
<reference evidence="1" key="1">
    <citation type="submission" date="2019-02" db="EMBL/GenBank/DDBJ databases">
        <authorList>
            <person name="Gruber-Vodicka R. H."/>
            <person name="Seah K. B. B."/>
        </authorList>
    </citation>
    <scope>NUCLEOTIDE SEQUENCE</scope>
    <source>
        <strain evidence="1">BECK_S312</strain>
        <strain evidence="2">BECK_S426</strain>
    </source>
</reference>
<dbReference type="AlphaFoldDB" id="A0A450WL33"/>
<name>A0A450WL33_9GAMM</name>
<dbReference type="EMBL" id="CAADFM010000178">
    <property type="protein sequence ID" value="VFK17714.1"/>
    <property type="molecule type" value="Genomic_DNA"/>
</dbReference>
<evidence type="ECO:0000313" key="2">
    <source>
        <dbReference type="EMBL" id="VFK32603.1"/>
    </source>
</evidence>
<organism evidence="1">
    <name type="scientific">Candidatus Kentrum sp. LPFa</name>
    <dbReference type="NCBI Taxonomy" id="2126335"/>
    <lineage>
        <taxon>Bacteria</taxon>
        <taxon>Pseudomonadati</taxon>
        <taxon>Pseudomonadota</taxon>
        <taxon>Gammaproteobacteria</taxon>
        <taxon>Candidatus Kentrum</taxon>
    </lineage>
</organism>
<sequence>MLGGKTLFIPFYYGAMEHTSSEFPELENVRENIRIGYRALVARKDRDRLSPLRRPIRTPLGFRKRHATLDSKRHLPHDR</sequence>
<evidence type="ECO:0000313" key="1">
    <source>
        <dbReference type="EMBL" id="VFK17714.1"/>
    </source>
</evidence>
<gene>
    <name evidence="1" type="ORF">BECKLPF1236A_GA0070988_101782</name>
    <name evidence="2" type="ORF">BECKLPF1236C_GA0070990_101732</name>
</gene>
<dbReference type="EMBL" id="CAADFP010000173">
    <property type="protein sequence ID" value="VFK32603.1"/>
    <property type="molecule type" value="Genomic_DNA"/>
</dbReference>
<accession>A0A450WL33</accession>
<protein>
    <submittedName>
        <fullName evidence="1">Uncharacterized protein</fullName>
    </submittedName>
</protein>